<keyword evidence="3" id="KW-1185">Reference proteome</keyword>
<evidence type="ECO:0000313" key="3">
    <source>
        <dbReference type="Proteomes" id="UP000019678"/>
    </source>
</evidence>
<accession>A0A017T776</accession>
<dbReference type="eggNOG" id="COG4786">
    <property type="taxonomic scope" value="Bacteria"/>
</dbReference>
<organism evidence="2 3">
    <name type="scientific">Chondromyces apiculatus DSM 436</name>
    <dbReference type="NCBI Taxonomy" id="1192034"/>
    <lineage>
        <taxon>Bacteria</taxon>
        <taxon>Pseudomonadati</taxon>
        <taxon>Myxococcota</taxon>
        <taxon>Polyangia</taxon>
        <taxon>Polyangiales</taxon>
        <taxon>Polyangiaceae</taxon>
        <taxon>Chondromyces</taxon>
    </lineage>
</organism>
<feature type="region of interest" description="Disordered" evidence="1">
    <location>
        <begin position="17"/>
        <end position="37"/>
    </location>
</feature>
<gene>
    <name evidence="2" type="ORF">CAP_3893</name>
</gene>
<evidence type="ECO:0000256" key="1">
    <source>
        <dbReference type="SAM" id="MobiDB-lite"/>
    </source>
</evidence>
<dbReference type="NCBIfam" id="NF038133">
    <property type="entry name" value="choice_anch_L"/>
    <property type="match status" value="1"/>
</dbReference>
<protein>
    <submittedName>
        <fullName evidence="2">Uncharacterized protein</fullName>
    </submittedName>
</protein>
<reference evidence="2 3" key="1">
    <citation type="submission" date="2013-05" db="EMBL/GenBank/DDBJ databases">
        <title>Genome assembly of Chondromyces apiculatus DSM 436.</title>
        <authorList>
            <person name="Sharma G."/>
            <person name="Khatri I."/>
            <person name="Kaur C."/>
            <person name="Mayilraj S."/>
            <person name="Subramanian S."/>
        </authorList>
    </citation>
    <scope>NUCLEOTIDE SEQUENCE [LARGE SCALE GENOMIC DNA]</scope>
    <source>
        <strain evidence="2 3">DSM 436</strain>
    </source>
</reference>
<dbReference type="STRING" id="1192034.CAP_3893"/>
<dbReference type="Proteomes" id="UP000019678">
    <property type="component" value="Unassembled WGS sequence"/>
</dbReference>
<dbReference type="EMBL" id="ASRX01000029">
    <property type="protein sequence ID" value="EYF04867.1"/>
    <property type="molecule type" value="Genomic_DNA"/>
</dbReference>
<proteinExistence type="predicted"/>
<dbReference type="eggNOG" id="COG1075">
    <property type="taxonomic scope" value="Bacteria"/>
</dbReference>
<dbReference type="Pfam" id="PF11617">
    <property type="entry name" value="Cu-binding_MopE"/>
    <property type="match status" value="2"/>
</dbReference>
<sequence length="597" mass="59363">MDPVRCGIVAWSFSSAPTKEASMPARPRSTSRPTSPPVHRALGFAARSLVLGALAAGAFAACSAAGGSGSSGGDASGEGAGNSVGGGVGGVGGVGGQGGGGVQSCAEDCSANPAAPLCDLATGQCVACLGGDGSTCAAGQVCCGTSCVDTSSDTAHCGACGTSCDGMANAEVSCTAGACVMGACEAGYVDCNGDAADGCEAAGSCPCAPGETQTCYNGPPGTAGMGTCLAGTRTCSTSGTGWGPCYGQVFPIFEVCGDGLDNDCNGVVDNSPDEDGDGWTVCQGDCCDSTAYGCSVPARVNPGAIEVAGTNVDEDCDGTIDNVASTCDANLALDDADPLHGAWAVDLCKTSTGPKSWGVVGANYVRANGVVTTGGAQQRGIQPNFGPNVMPQGGARMLAISSGRARIPGQPGACGSLTCNGLGNGTAPPGFPQSVPNCAGSSLIRDDIGLQVTLRAPTNATGYRFNFKFYSFEYPEYVCSAYNDQFIALVNPPPVGSINGNISFDSQSNPVSVNIAFFDVCNGCPLGTAQMAGTGFNTWDDAGGTGWLTTSAPITGGQEFTIRFTIWDTGDQALDSTTLIDNFRWIADGSNVVVGTE</sequence>
<dbReference type="InterPro" id="IPR021655">
    <property type="entry name" value="Put_metal-bd"/>
</dbReference>
<evidence type="ECO:0000313" key="2">
    <source>
        <dbReference type="EMBL" id="EYF04867.1"/>
    </source>
</evidence>
<comment type="caution">
    <text evidence="2">The sequence shown here is derived from an EMBL/GenBank/DDBJ whole genome shotgun (WGS) entry which is preliminary data.</text>
</comment>
<dbReference type="AlphaFoldDB" id="A0A017T776"/>
<dbReference type="InterPro" id="IPR049804">
    <property type="entry name" value="Choice_anch_L"/>
</dbReference>
<name>A0A017T776_9BACT</name>